<dbReference type="InterPro" id="IPR029044">
    <property type="entry name" value="Nucleotide-diphossugar_trans"/>
</dbReference>
<organism evidence="4 5">
    <name type="scientific">Phenylobacterium kunshanense</name>
    <dbReference type="NCBI Taxonomy" id="1445034"/>
    <lineage>
        <taxon>Bacteria</taxon>
        <taxon>Pseudomonadati</taxon>
        <taxon>Pseudomonadota</taxon>
        <taxon>Alphaproteobacteria</taxon>
        <taxon>Caulobacterales</taxon>
        <taxon>Caulobacteraceae</taxon>
        <taxon>Phenylobacterium</taxon>
    </lineage>
</organism>
<keyword evidence="4" id="KW-0808">Transferase</keyword>
<gene>
    <name evidence="4" type="ORF">DJ019_12310</name>
</gene>
<dbReference type="RefSeq" id="WP_111276340.1">
    <property type="nucleotide sequence ID" value="NZ_QFYS01000005.1"/>
</dbReference>
<evidence type="ECO:0000313" key="5">
    <source>
        <dbReference type="Proteomes" id="UP000249524"/>
    </source>
</evidence>
<evidence type="ECO:0000259" key="3">
    <source>
        <dbReference type="Pfam" id="PF12804"/>
    </source>
</evidence>
<evidence type="ECO:0000256" key="2">
    <source>
        <dbReference type="SAM" id="Phobius"/>
    </source>
</evidence>
<keyword evidence="2" id="KW-0472">Membrane</keyword>
<keyword evidence="5" id="KW-1185">Reference proteome</keyword>
<protein>
    <submittedName>
        <fullName evidence="4">Nucleotidyl transferase</fullName>
    </submittedName>
</protein>
<dbReference type="GO" id="GO:0016779">
    <property type="term" value="F:nucleotidyltransferase activity"/>
    <property type="evidence" value="ECO:0007669"/>
    <property type="project" value="UniProtKB-ARBA"/>
</dbReference>
<dbReference type="Proteomes" id="UP000249524">
    <property type="component" value="Unassembled WGS sequence"/>
</dbReference>
<reference evidence="4 5" key="1">
    <citation type="submission" date="2018-05" db="EMBL/GenBank/DDBJ databases">
        <authorList>
            <person name="Lanie J.A."/>
            <person name="Ng W.-L."/>
            <person name="Kazmierczak K.M."/>
            <person name="Andrzejewski T.M."/>
            <person name="Davidsen T.M."/>
            <person name="Wayne K.J."/>
            <person name="Tettelin H."/>
            <person name="Glass J.I."/>
            <person name="Rusch D."/>
            <person name="Podicherti R."/>
            <person name="Tsui H.-C.T."/>
            <person name="Winkler M.E."/>
        </authorList>
    </citation>
    <scope>NUCLEOTIDE SEQUENCE [LARGE SCALE GENOMIC DNA]</scope>
    <source>
        <strain evidence="4 5">BUT-10</strain>
    </source>
</reference>
<keyword evidence="2" id="KW-0812">Transmembrane</keyword>
<sequence length="266" mass="27599">MSRPDAGFTAIILAGQRPGAVDVLAAEAGVPNKSLVSICGAPLIRHVAEALAATSGLTQLKIVIEPRTAPAVRALLDDLRCPLAFVEAADNLADSVHAAAGGVEGPMVITTSDNVLLTPGAVRDVLAAVTGGADAAVAMATERAVLAAHPEGQRRFYRFADNSYSNCNLYALAGPRAAAAAEGFRSGGQFAKKPLRMIMALGPINLLLLLAGRLTLRGALARVSRRFRLRVEPVILADGAHAIDVDNPRTYACAEALLAARRLKAA</sequence>
<feature type="domain" description="MobA-like NTP transferase" evidence="3">
    <location>
        <begin position="29"/>
        <end position="144"/>
    </location>
</feature>
<evidence type="ECO:0000256" key="1">
    <source>
        <dbReference type="ARBA" id="ARBA00022842"/>
    </source>
</evidence>
<dbReference type="AlphaFoldDB" id="A0A328BBV5"/>
<dbReference type="InterPro" id="IPR025877">
    <property type="entry name" value="MobA-like_NTP_Trfase"/>
</dbReference>
<dbReference type="Gene3D" id="3.90.550.10">
    <property type="entry name" value="Spore Coat Polysaccharide Biosynthesis Protein SpsA, Chain A"/>
    <property type="match status" value="1"/>
</dbReference>
<dbReference type="OrthoDB" id="7400486at2"/>
<evidence type="ECO:0000313" key="4">
    <source>
        <dbReference type="EMBL" id="RAK64802.1"/>
    </source>
</evidence>
<accession>A0A328BBV5</accession>
<dbReference type="SUPFAM" id="SSF53448">
    <property type="entry name" value="Nucleotide-diphospho-sugar transferases"/>
    <property type="match status" value="1"/>
</dbReference>
<keyword evidence="2" id="KW-1133">Transmembrane helix</keyword>
<keyword evidence="1" id="KW-0460">Magnesium</keyword>
<comment type="caution">
    <text evidence="4">The sequence shown here is derived from an EMBL/GenBank/DDBJ whole genome shotgun (WGS) entry which is preliminary data.</text>
</comment>
<proteinExistence type="predicted"/>
<name>A0A328BBV5_9CAUL</name>
<feature type="transmembrane region" description="Helical" evidence="2">
    <location>
        <begin position="195"/>
        <end position="216"/>
    </location>
</feature>
<dbReference type="Pfam" id="PF12804">
    <property type="entry name" value="NTP_transf_3"/>
    <property type="match status" value="1"/>
</dbReference>
<dbReference type="EMBL" id="QFYS01000005">
    <property type="protein sequence ID" value="RAK64802.1"/>
    <property type="molecule type" value="Genomic_DNA"/>
</dbReference>